<protein>
    <submittedName>
        <fullName evidence="3">Coiled-coil domain-containing protein 6</fullName>
    </submittedName>
</protein>
<feature type="region of interest" description="Disordered" evidence="2">
    <location>
        <begin position="363"/>
        <end position="389"/>
    </location>
</feature>
<organism evidence="3">
    <name type="scientific">Talaromyces marneffei PM1</name>
    <dbReference type="NCBI Taxonomy" id="1077442"/>
    <lineage>
        <taxon>Eukaryota</taxon>
        <taxon>Fungi</taxon>
        <taxon>Dikarya</taxon>
        <taxon>Ascomycota</taxon>
        <taxon>Pezizomycotina</taxon>
        <taxon>Eurotiomycetes</taxon>
        <taxon>Eurotiomycetidae</taxon>
        <taxon>Eurotiales</taxon>
        <taxon>Trichocomaceae</taxon>
        <taxon>Talaromyces</taxon>
        <taxon>Talaromyces sect. Talaromyces</taxon>
    </lineage>
</organism>
<dbReference type="EMBL" id="JPOX01000017">
    <property type="protein sequence ID" value="KFX46862.1"/>
    <property type="molecule type" value="Genomic_DNA"/>
</dbReference>
<feature type="coiled-coil region" evidence="1">
    <location>
        <begin position="316"/>
        <end position="343"/>
    </location>
</feature>
<dbReference type="AlphaFoldDB" id="A0A093V2T9"/>
<dbReference type="PANTHER" id="PTHR39610:SF2">
    <property type="entry name" value="BZIP DOMAIN-CONTAINING PROTEIN"/>
    <property type="match status" value="1"/>
</dbReference>
<feature type="compositionally biased region" description="Polar residues" evidence="2">
    <location>
        <begin position="24"/>
        <end position="35"/>
    </location>
</feature>
<feature type="compositionally biased region" description="Polar residues" evidence="2">
    <location>
        <begin position="80"/>
        <end position="90"/>
    </location>
</feature>
<feature type="compositionally biased region" description="Polar residues" evidence="2">
    <location>
        <begin position="211"/>
        <end position="226"/>
    </location>
</feature>
<proteinExistence type="predicted"/>
<feature type="region of interest" description="Disordered" evidence="2">
    <location>
        <begin position="202"/>
        <end position="280"/>
    </location>
</feature>
<evidence type="ECO:0000313" key="3">
    <source>
        <dbReference type="EMBL" id="KFX46862.1"/>
    </source>
</evidence>
<feature type="coiled-coil region" evidence="1">
    <location>
        <begin position="167"/>
        <end position="198"/>
    </location>
</feature>
<feature type="compositionally biased region" description="Low complexity" evidence="2">
    <location>
        <begin position="36"/>
        <end position="64"/>
    </location>
</feature>
<reference evidence="3" key="2">
    <citation type="journal article" date="2014" name="PLoS Genet.">
        <title>Signature gene expression reveals novel clues to the molecular mechanisms of dimorphic transition in Penicillium marneffei.</title>
        <authorList>
            <person name="Yang E."/>
            <person name="Wang G."/>
            <person name="Cai J."/>
            <person name="Woo P.C."/>
            <person name="Lau S.K."/>
            <person name="Yuen K.-Y."/>
            <person name="Chow W.-N."/>
            <person name="Lin X."/>
        </authorList>
    </citation>
    <scope>NUCLEOTIDE SEQUENCE</scope>
    <source>
        <strain evidence="3">PM1</strain>
    </source>
</reference>
<feature type="compositionally biased region" description="Low complexity" evidence="2">
    <location>
        <begin position="1"/>
        <end position="19"/>
    </location>
</feature>
<reference key="1">
    <citation type="journal article" date="2014" name="PLoS Genet.">
        <title>Signature Gene Expression Reveals Novel Clues to the Molecular Mechanisms of Dimorphic Transition in Penicillium marneffei.</title>
        <authorList>
            <person name="Yang E."/>
            <person name="Wang G."/>
            <person name="Cai J."/>
            <person name="Woo P.C."/>
            <person name="Lau S.K."/>
            <person name="Yuen K.-Y."/>
            <person name="Chow W.-N."/>
            <person name="Lin X."/>
        </authorList>
    </citation>
    <scope>NUCLEOTIDE SEQUENCE [LARGE SCALE GENOMIC DNA]</scope>
    <source>
        <strain>PM1</strain>
    </source>
</reference>
<evidence type="ECO:0000256" key="2">
    <source>
        <dbReference type="SAM" id="MobiDB-lite"/>
    </source>
</evidence>
<dbReference type="HOGENOM" id="CLU_053549_1_0_1"/>
<evidence type="ECO:0000256" key="1">
    <source>
        <dbReference type="SAM" id="Coils"/>
    </source>
</evidence>
<accession>A0A093V2T9</accession>
<sequence>MAPDLNSLPPSRSSTSSPLHARSNWPSIAPSTEAHNNNSSSSRSSSVAPPVQPATATPTMNPTPSGSTDLSHRPTVSGGHRNSPQSTRPSISEGRRRSHLNLNDSPSATAGVGASIAGIAGMEHHEHRSPSFSNYFRTASPSSLGGSPIIATGDPHHQRAPSLGELHQELEQEQEAQVNRLLQMIRQQQLQLQQLQLQQQQGQPSSAVVDDNNNFTPSSERSSHLQFPTIPPLPTPGISRSPTMHSHSHSPFSTRRGSRGSETAPAYPPQFSATTSGDSVFDLNDLVDRDRERQQESSMAARRGSLDDSAYYQAQVDSLNRDNRMLRARIRVLERQITELSTSSSAAAAVAATSVEPTTTAAVATGNSAGASGAAARDEPQATEKNIPG</sequence>
<dbReference type="eggNOG" id="ENOG502S92C">
    <property type="taxonomic scope" value="Eukaryota"/>
</dbReference>
<feature type="compositionally biased region" description="Polar residues" evidence="2">
    <location>
        <begin position="130"/>
        <end position="145"/>
    </location>
</feature>
<feature type="compositionally biased region" description="Low complexity" evidence="2">
    <location>
        <begin position="363"/>
        <end position="375"/>
    </location>
</feature>
<feature type="compositionally biased region" description="Polar residues" evidence="2">
    <location>
        <begin position="238"/>
        <end position="255"/>
    </location>
</feature>
<feature type="region of interest" description="Disordered" evidence="2">
    <location>
        <begin position="1"/>
        <end position="109"/>
    </location>
</feature>
<name>A0A093V2T9_TALMA</name>
<feature type="region of interest" description="Disordered" evidence="2">
    <location>
        <begin position="129"/>
        <end position="160"/>
    </location>
</feature>
<comment type="caution">
    <text evidence="3">The sequence shown here is derived from an EMBL/GenBank/DDBJ whole genome shotgun (WGS) entry which is preliminary data.</text>
</comment>
<dbReference type="PANTHER" id="PTHR39610">
    <property type="entry name" value="BZIP DOMAIN-CONTAINING PROTEIN-RELATED"/>
    <property type="match status" value="1"/>
</dbReference>
<keyword evidence="1" id="KW-0175">Coiled coil</keyword>
<gene>
    <name evidence="3" type="ORF">GQ26_0171200</name>
</gene>